<proteinExistence type="predicted"/>
<protein>
    <submittedName>
        <fullName evidence="1">Uncharacterized protein</fullName>
    </submittedName>
</protein>
<comment type="caution">
    <text evidence="1">The sequence shown here is derived from an EMBL/GenBank/DDBJ whole genome shotgun (WGS) entry which is preliminary data.</text>
</comment>
<keyword evidence="2" id="KW-1185">Reference proteome</keyword>
<accession>A0A9P6NAV1</accession>
<sequence>MSHFTHKQALKRSIHLAQTSRHEILAQQRKWLSLLAPLDVELAATQFIFQLLQILHLLQHSNPDDDRARACGFLMVALFEMAPGLDCSMELLLKG</sequence>
<reference evidence="1" key="1">
    <citation type="submission" date="2013-11" db="EMBL/GenBank/DDBJ databases">
        <title>Genome sequence of the fusiform rust pathogen reveals effectors for host alternation and coevolution with pine.</title>
        <authorList>
            <consortium name="DOE Joint Genome Institute"/>
            <person name="Smith K."/>
            <person name="Pendleton A."/>
            <person name="Kubisiak T."/>
            <person name="Anderson C."/>
            <person name="Salamov A."/>
            <person name="Aerts A."/>
            <person name="Riley R."/>
            <person name="Clum A."/>
            <person name="Lindquist E."/>
            <person name="Ence D."/>
            <person name="Campbell M."/>
            <person name="Kronenberg Z."/>
            <person name="Feau N."/>
            <person name="Dhillon B."/>
            <person name="Hamelin R."/>
            <person name="Burleigh J."/>
            <person name="Smith J."/>
            <person name="Yandell M."/>
            <person name="Nelson C."/>
            <person name="Grigoriev I."/>
            <person name="Davis J."/>
        </authorList>
    </citation>
    <scope>NUCLEOTIDE SEQUENCE</scope>
    <source>
        <strain evidence="1">G11</strain>
    </source>
</reference>
<feature type="non-terminal residue" evidence="1">
    <location>
        <position position="95"/>
    </location>
</feature>
<organism evidence="1 2">
    <name type="scientific">Cronartium quercuum f. sp. fusiforme G11</name>
    <dbReference type="NCBI Taxonomy" id="708437"/>
    <lineage>
        <taxon>Eukaryota</taxon>
        <taxon>Fungi</taxon>
        <taxon>Dikarya</taxon>
        <taxon>Basidiomycota</taxon>
        <taxon>Pucciniomycotina</taxon>
        <taxon>Pucciniomycetes</taxon>
        <taxon>Pucciniales</taxon>
        <taxon>Coleosporiaceae</taxon>
        <taxon>Cronartium</taxon>
    </lineage>
</organism>
<dbReference type="AlphaFoldDB" id="A0A9P6NAV1"/>
<gene>
    <name evidence="1" type="ORF">CROQUDRAFT_664552</name>
</gene>
<evidence type="ECO:0000313" key="1">
    <source>
        <dbReference type="EMBL" id="KAG0140912.1"/>
    </source>
</evidence>
<dbReference type="EMBL" id="MU167412">
    <property type="protein sequence ID" value="KAG0140912.1"/>
    <property type="molecule type" value="Genomic_DNA"/>
</dbReference>
<evidence type="ECO:0000313" key="2">
    <source>
        <dbReference type="Proteomes" id="UP000886653"/>
    </source>
</evidence>
<dbReference type="Proteomes" id="UP000886653">
    <property type="component" value="Unassembled WGS sequence"/>
</dbReference>
<name>A0A9P6NAV1_9BASI</name>